<keyword evidence="2" id="KW-1185">Reference proteome</keyword>
<evidence type="ECO:0000313" key="1">
    <source>
        <dbReference type="EMBL" id="KAH6940932.1"/>
    </source>
</evidence>
<reference evidence="1" key="1">
    <citation type="submission" date="2020-05" db="EMBL/GenBank/DDBJ databases">
        <title>Large-scale comparative analyses of tick genomes elucidate their genetic diversity and vector capacities.</title>
        <authorList>
            <person name="Jia N."/>
            <person name="Wang J."/>
            <person name="Shi W."/>
            <person name="Du L."/>
            <person name="Sun Y."/>
            <person name="Zhan W."/>
            <person name="Jiang J."/>
            <person name="Wang Q."/>
            <person name="Zhang B."/>
            <person name="Ji P."/>
            <person name="Sakyi L.B."/>
            <person name="Cui X."/>
            <person name="Yuan T."/>
            <person name="Jiang B."/>
            <person name="Yang W."/>
            <person name="Lam T.T.-Y."/>
            <person name="Chang Q."/>
            <person name="Ding S."/>
            <person name="Wang X."/>
            <person name="Zhu J."/>
            <person name="Ruan X."/>
            <person name="Zhao L."/>
            <person name="Wei J."/>
            <person name="Que T."/>
            <person name="Du C."/>
            <person name="Cheng J."/>
            <person name="Dai P."/>
            <person name="Han X."/>
            <person name="Huang E."/>
            <person name="Gao Y."/>
            <person name="Liu J."/>
            <person name="Shao H."/>
            <person name="Ye R."/>
            <person name="Li L."/>
            <person name="Wei W."/>
            <person name="Wang X."/>
            <person name="Wang C."/>
            <person name="Yang T."/>
            <person name="Huo Q."/>
            <person name="Li W."/>
            <person name="Guo W."/>
            <person name="Chen H."/>
            <person name="Zhou L."/>
            <person name="Ni X."/>
            <person name="Tian J."/>
            <person name="Zhou Y."/>
            <person name="Sheng Y."/>
            <person name="Liu T."/>
            <person name="Pan Y."/>
            <person name="Xia L."/>
            <person name="Li J."/>
            <person name="Zhao F."/>
            <person name="Cao W."/>
        </authorList>
    </citation>
    <scope>NUCLEOTIDE SEQUENCE</scope>
    <source>
        <strain evidence="1">Hyas-2018</strain>
    </source>
</reference>
<dbReference type="Proteomes" id="UP000821845">
    <property type="component" value="Chromosome 11"/>
</dbReference>
<comment type="caution">
    <text evidence="1">The sequence shown here is derived from an EMBL/GenBank/DDBJ whole genome shotgun (WGS) entry which is preliminary data.</text>
</comment>
<proteinExistence type="predicted"/>
<gene>
    <name evidence="1" type="ORF">HPB50_010438</name>
</gene>
<sequence>MDASQTFPKKRRIQNWRWEEDDSVEKIVEHPFSGQPGVKRSIELQEAHHHHHQNMNPRILKRLRTPWRTQELAVVLHCDILGRPYRIEDFRKPLQDAGVIKDVAVIGAYQMSHVWLVNLRSDEAKKKLVEAGRLVVKERLCIVIDPNRQEVRLKLHWMALDVINDNIRRAFSEYGEVKEVANDRWRVEGFEGADSLTKFVKLFLKGVSLDDIPHQIRLGSGTALIVAPGRAPLCLRCKHTGHIRRDCRVPRCTECHAFGHSQEACALGATPERWDGLQLQTKANSSWMRKRPNRRRPPRHPLITKTLKLIRRTVASLGINRQRGSTRVTTYAKSRGQRTRTALTRSTRERNPPESNETRTRYWVRNMVKELLGPTAARKQSRQTQQGTAEEVAREPIDAQQAILEEISKLVSTACPRSYSDPRLWEIGKQLLEGRNIDLEIDPLPLESALDISAANRRSLTGRQSGRRDNKHKQHVPRALKQELAELRATLVRLESSMTASQTRTQAAQTPRMHHTPHNTHKRKAGG</sequence>
<name>A0ACB7T3R4_HYAAI</name>
<accession>A0ACB7T3R4</accession>
<organism evidence="1 2">
    <name type="scientific">Hyalomma asiaticum</name>
    <name type="common">Tick</name>
    <dbReference type="NCBI Taxonomy" id="266040"/>
    <lineage>
        <taxon>Eukaryota</taxon>
        <taxon>Metazoa</taxon>
        <taxon>Ecdysozoa</taxon>
        <taxon>Arthropoda</taxon>
        <taxon>Chelicerata</taxon>
        <taxon>Arachnida</taxon>
        <taxon>Acari</taxon>
        <taxon>Parasitiformes</taxon>
        <taxon>Ixodida</taxon>
        <taxon>Ixodoidea</taxon>
        <taxon>Ixodidae</taxon>
        <taxon>Hyalomminae</taxon>
        <taxon>Hyalomma</taxon>
    </lineage>
</organism>
<evidence type="ECO:0000313" key="2">
    <source>
        <dbReference type="Proteomes" id="UP000821845"/>
    </source>
</evidence>
<dbReference type="EMBL" id="CM023491">
    <property type="protein sequence ID" value="KAH6940932.1"/>
    <property type="molecule type" value="Genomic_DNA"/>
</dbReference>
<protein>
    <submittedName>
        <fullName evidence="1">Uncharacterized protein</fullName>
    </submittedName>
</protein>